<proteinExistence type="predicted"/>
<protein>
    <submittedName>
        <fullName evidence="3">Glycosyl transferase, group 2 family protein</fullName>
    </submittedName>
</protein>
<dbReference type="GO" id="GO:0016740">
    <property type="term" value="F:transferase activity"/>
    <property type="evidence" value="ECO:0007669"/>
    <property type="project" value="UniProtKB-KW"/>
</dbReference>
<reference evidence="3 4" key="1">
    <citation type="submission" date="2017-06" db="EMBL/GenBank/DDBJ databases">
        <title>Genome sequencing of cyanobaciteial culture collection at National Institute for Environmental Studies (NIES).</title>
        <authorList>
            <person name="Hirose Y."/>
            <person name="Shimura Y."/>
            <person name="Fujisawa T."/>
            <person name="Nakamura Y."/>
            <person name="Kawachi M."/>
        </authorList>
    </citation>
    <scope>NUCLEOTIDE SEQUENCE [LARGE SCALE GENOMIC DNA]</scope>
    <source>
        <strain evidence="3 4">NIES-2135</strain>
    </source>
</reference>
<evidence type="ECO:0000256" key="1">
    <source>
        <dbReference type="SAM" id="Phobius"/>
    </source>
</evidence>
<feature type="transmembrane region" description="Helical" evidence="1">
    <location>
        <begin position="245"/>
        <end position="278"/>
    </location>
</feature>
<keyword evidence="1" id="KW-1133">Transmembrane helix</keyword>
<gene>
    <name evidence="3" type="ORF">NIES2135_39530</name>
</gene>
<dbReference type="Gene3D" id="3.90.550.10">
    <property type="entry name" value="Spore Coat Polysaccharide Biosynthesis Protein SpsA, Chain A"/>
    <property type="match status" value="1"/>
</dbReference>
<dbReference type="Pfam" id="PF00535">
    <property type="entry name" value="Glycos_transf_2"/>
    <property type="match status" value="1"/>
</dbReference>
<keyword evidence="4" id="KW-1185">Reference proteome</keyword>
<keyword evidence="1" id="KW-0472">Membrane</keyword>
<dbReference type="PANTHER" id="PTHR43646:SF6">
    <property type="entry name" value="PRE-MYCOFACTOCIN GLYCOSYLTRANSFERASE"/>
    <property type="match status" value="1"/>
</dbReference>
<dbReference type="SUPFAM" id="SSF53448">
    <property type="entry name" value="Nucleotide-diphospho-sugar transferases"/>
    <property type="match status" value="1"/>
</dbReference>
<accession>A0A1Z4JK07</accession>
<organism evidence="3 4">
    <name type="scientific">Leptolyngbya boryana NIES-2135</name>
    <dbReference type="NCBI Taxonomy" id="1973484"/>
    <lineage>
        <taxon>Bacteria</taxon>
        <taxon>Bacillati</taxon>
        <taxon>Cyanobacteriota</taxon>
        <taxon>Cyanophyceae</taxon>
        <taxon>Leptolyngbyales</taxon>
        <taxon>Leptolyngbyaceae</taxon>
        <taxon>Leptolyngbya group</taxon>
        <taxon>Leptolyngbya</taxon>
    </lineage>
</organism>
<sequence>MLEKIGVVAIGRNEGDRLVRCLKSLVAQMPTGTLIVYVDSGSTDGSVAFAESLGVQVVNLDLSIPFTMARGRNAGFRHLVAQVPDLKYVQFIDGDCELVEGWIETAIAAFASDATFAIVCGRRRERFPERSVYNRLADMEWNTPVGEAEACGGDALIRVEAIQAVGGYNETLIAGEEPEMCVRLRKLGWKIQRIDAEMTRHDAAMLEFRQWWKRSVRGGWAMAAWTDLHGAPPERYMVRENRKHWGWVMGLPLVAIGLAYFTSGLSLLAFLGYPLLCWKIYRYRLSRGDSASDARSYAGFCVLGKFPESIGQFNYWSTKLRGQQAKLIEYKEPAI</sequence>
<dbReference type="InterPro" id="IPR029044">
    <property type="entry name" value="Nucleotide-diphossugar_trans"/>
</dbReference>
<keyword evidence="1" id="KW-0812">Transmembrane</keyword>
<dbReference type="Proteomes" id="UP000217895">
    <property type="component" value="Chromosome"/>
</dbReference>
<name>A0A1Z4JK07_LEPBY</name>
<dbReference type="AlphaFoldDB" id="A0A1Z4JK07"/>
<keyword evidence="3" id="KW-0808">Transferase</keyword>
<dbReference type="EMBL" id="AP018203">
    <property type="protein sequence ID" value="BAY57089.1"/>
    <property type="molecule type" value="Genomic_DNA"/>
</dbReference>
<evidence type="ECO:0000259" key="2">
    <source>
        <dbReference type="Pfam" id="PF00535"/>
    </source>
</evidence>
<dbReference type="InterPro" id="IPR001173">
    <property type="entry name" value="Glyco_trans_2-like"/>
</dbReference>
<evidence type="ECO:0000313" key="4">
    <source>
        <dbReference type="Proteomes" id="UP000217895"/>
    </source>
</evidence>
<evidence type="ECO:0000313" key="3">
    <source>
        <dbReference type="EMBL" id="BAY57089.1"/>
    </source>
</evidence>
<feature type="domain" description="Glycosyltransferase 2-like" evidence="2">
    <location>
        <begin position="12"/>
        <end position="139"/>
    </location>
</feature>
<dbReference type="PANTHER" id="PTHR43646">
    <property type="entry name" value="GLYCOSYLTRANSFERASE"/>
    <property type="match status" value="1"/>
</dbReference>